<dbReference type="OrthoDB" id="4225815at2759"/>
<accession>A0A8H7CP08</accession>
<feature type="signal peptide" evidence="7">
    <location>
        <begin position="1"/>
        <end position="19"/>
    </location>
</feature>
<name>A0A8H7CP08_9AGAR</name>
<evidence type="ECO:0000256" key="4">
    <source>
        <dbReference type="ARBA" id="ARBA00022525"/>
    </source>
</evidence>
<dbReference type="SMART" id="SM00075">
    <property type="entry name" value="HYDRO"/>
    <property type="match status" value="1"/>
</dbReference>
<comment type="caution">
    <text evidence="8">The sequence shown here is derived from an EMBL/GenBank/DDBJ whole genome shotgun (WGS) entry which is preliminary data.</text>
</comment>
<evidence type="ECO:0000313" key="8">
    <source>
        <dbReference type="EMBL" id="KAF7342283.1"/>
    </source>
</evidence>
<keyword evidence="7" id="KW-0732">Signal</keyword>
<keyword evidence="9" id="KW-1185">Reference proteome</keyword>
<dbReference type="Pfam" id="PF01185">
    <property type="entry name" value="Hydrophobin"/>
    <property type="match status" value="1"/>
</dbReference>
<dbReference type="Proteomes" id="UP000620124">
    <property type="component" value="Unassembled WGS sequence"/>
</dbReference>
<comment type="subunit">
    <text evidence="6">Self-assembles to form functional amyloid fibrils called rodlets. Self-assembly into fibrillar rodlets occurs spontaneously at hydrophobic:hydrophilic interfaces and the rodlets further associate laterally to form amphipathic monolayers.</text>
</comment>
<comment type="similarity">
    <text evidence="2 7">Belongs to the fungal hydrophobin family.</text>
</comment>
<organism evidence="8 9">
    <name type="scientific">Mycena venus</name>
    <dbReference type="NCBI Taxonomy" id="2733690"/>
    <lineage>
        <taxon>Eukaryota</taxon>
        <taxon>Fungi</taxon>
        <taxon>Dikarya</taxon>
        <taxon>Basidiomycota</taxon>
        <taxon>Agaricomycotina</taxon>
        <taxon>Agaricomycetes</taxon>
        <taxon>Agaricomycetidae</taxon>
        <taxon>Agaricales</taxon>
        <taxon>Marasmiineae</taxon>
        <taxon>Mycenaceae</taxon>
        <taxon>Mycena</taxon>
    </lineage>
</organism>
<evidence type="ECO:0000256" key="6">
    <source>
        <dbReference type="ARBA" id="ARBA00093546"/>
    </source>
</evidence>
<keyword evidence="4 7" id="KW-0964">Secreted</keyword>
<keyword evidence="3 7" id="KW-0134">Cell wall</keyword>
<evidence type="ECO:0000313" key="9">
    <source>
        <dbReference type="Proteomes" id="UP000620124"/>
    </source>
</evidence>
<feature type="chain" id="PRO_5034803411" description="Hydrophobin" evidence="7">
    <location>
        <begin position="20"/>
        <end position="108"/>
    </location>
</feature>
<dbReference type="AlphaFoldDB" id="A0A8H7CP08"/>
<evidence type="ECO:0000256" key="3">
    <source>
        <dbReference type="ARBA" id="ARBA00022512"/>
    </source>
</evidence>
<proteinExistence type="inferred from homology"/>
<dbReference type="EMBL" id="JACAZI010000017">
    <property type="protein sequence ID" value="KAF7342283.1"/>
    <property type="molecule type" value="Genomic_DNA"/>
</dbReference>
<dbReference type="InterPro" id="IPR001338">
    <property type="entry name" value="Class_I_Hydrophobin"/>
</dbReference>
<evidence type="ECO:0000256" key="1">
    <source>
        <dbReference type="ARBA" id="ARBA00004191"/>
    </source>
</evidence>
<dbReference type="GO" id="GO:0009277">
    <property type="term" value="C:fungal-type cell wall"/>
    <property type="evidence" value="ECO:0007669"/>
    <property type="project" value="InterPro"/>
</dbReference>
<evidence type="ECO:0000256" key="2">
    <source>
        <dbReference type="ARBA" id="ARBA00010446"/>
    </source>
</evidence>
<evidence type="ECO:0000256" key="5">
    <source>
        <dbReference type="ARBA" id="ARBA00023157"/>
    </source>
</evidence>
<gene>
    <name evidence="8" type="ORF">MVEN_01816400</name>
</gene>
<comment type="subcellular location">
    <subcellularLocation>
        <location evidence="1 7">Secreted</location>
        <location evidence="1 7">Cell wall</location>
    </subcellularLocation>
</comment>
<sequence>MFSKLSVVVASVLITLAAAMPNGTPPPPVTPPTSAQCCSSVQSSSSTAAGLVAALLGLDLTGLNVPIGLSCSPITVLGNNCGGTTVNCDAPEEEWGGLIAINCIPITA</sequence>
<reference evidence="8" key="1">
    <citation type="submission" date="2020-05" db="EMBL/GenBank/DDBJ databases">
        <title>Mycena genomes resolve the evolution of fungal bioluminescence.</title>
        <authorList>
            <person name="Tsai I.J."/>
        </authorList>
    </citation>
    <scope>NUCLEOTIDE SEQUENCE</scope>
    <source>
        <strain evidence="8">CCC161011</strain>
    </source>
</reference>
<protein>
    <recommendedName>
        <fullName evidence="7">Hydrophobin</fullName>
    </recommendedName>
</protein>
<keyword evidence="5 7" id="KW-1015">Disulfide bond</keyword>
<dbReference type="GO" id="GO:0005199">
    <property type="term" value="F:structural constituent of cell wall"/>
    <property type="evidence" value="ECO:0007669"/>
    <property type="project" value="InterPro"/>
</dbReference>
<dbReference type="CDD" id="cd23507">
    <property type="entry name" value="hydrophobin_I"/>
    <property type="match status" value="1"/>
</dbReference>
<evidence type="ECO:0000256" key="7">
    <source>
        <dbReference type="RuleBase" id="RU365009"/>
    </source>
</evidence>